<feature type="domain" description="HTH araC/xylS-type" evidence="4">
    <location>
        <begin position="177"/>
        <end position="277"/>
    </location>
</feature>
<dbReference type="Gene3D" id="2.60.120.10">
    <property type="entry name" value="Jelly Rolls"/>
    <property type="match status" value="1"/>
</dbReference>
<dbReference type="PANTHER" id="PTHR43280:SF2">
    <property type="entry name" value="HTH-TYPE TRANSCRIPTIONAL REGULATOR EXSA"/>
    <property type="match status" value="1"/>
</dbReference>
<dbReference type="InterPro" id="IPR013096">
    <property type="entry name" value="Cupin_2"/>
</dbReference>
<dbReference type="Pfam" id="PF07883">
    <property type="entry name" value="Cupin_2"/>
    <property type="match status" value="1"/>
</dbReference>
<gene>
    <name evidence="5" type="ORF">E0W69_012270</name>
</gene>
<keyword evidence="3" id="KW-0804">Transcription</keyword>
<protein>
    <submittedName>
        <fullName evidence="5">AraC family transcriptional regulator</fullName>
    </submittedName>
</protein>
<dbReference type="EMBL" id="CP044016">
    <property type="protein sequence ID" value="QES89405.1"/>
    <property type="molecule type" value="Genomic_DNA"/>
</dbReference>
<dbReference type="InterPro" id="IPR018060">
    <property type="entry name" value="HTH_AraC"/>
</dbReference>
<dbReference type="AlphaFoldDB" id="A0A5P2G1T4"/>
<dbReference type="KEGG" id="arac:E0W69_012270"/>
<evidence type="ECO:0000313" key="6">
    <source>
        <dbReference type="Proteomes" id="UP000292424"/>
    </source>
</evidence>
<dbReference type="PANTHER" id="PTHR43280">
    <property type="entry name" value="ARAC-FAMILY TRANSCRIPTIONAL REGULATOR"/>
    <property type="match status" value="1"/>
</dbReference>
<accession>A0A5P2G1T4</accession>
<dbReference type="Pfam" id="PF12833">
    <property type="entry name" value="HTH_18"/>
    <property type="match status" value="1"/>
</dbReference>
<dbReference type="Proteomes" id="UP000292424">
    <property type="component" value="Chromosome"/>
</dbReference>
<dbReference type="InterPro" id="IPR011051">
    <property type="entry name" value="RmlC_Cupin_sf"/>
</dbReference>
<dbReference type="Gene3D" id="1.10.10.60">
    <property type="entry name" value="Homeodomain-like"/>
    <property type="match status" value="2"/>
</dbReference>
<evidence type="ECO:0000256" key="2">
    <source>
        <dbReference type="ARBA" id="ARBA00023125"/>
    </source>
</evidence>
<reference evidence="5 6" key="1">
    <citation type="submission" date="2019-09" db="EMBL/GenBank/DDBJ databases">
        <title>Complete genome sequence of Arachidicoccus sp. B3-10 isolated from apple orchard soil.</title>
        <authorList>
            <person name="Kim H.S."/>
            <person name="Han K.-I."/>
            <person name="Suh M.K."/>
            <person name="Lee K.C."/>
            <person name="Eom M.K."/>
            <person name="Kim J.-S."/>
            <person name="Kang S.W."/>
            <person name="Sin Y."/>
            <person name="Lee J.-S."/>
        </authorList>
    </citation>
    <scope>NUCLEOTIDE SEQUENCE [LARGE SCALE GENOMIC DNA]</scope>
    <source>
        <strain evidence="5 6">B3-10</strain>
    </source>
</reference>
<dbReference type="GO" id="GO:0003700">
    <property type="term" value="F:DNA-binding transcription factor activity"/>
    <property type="evidence" value="ECO:0007669"/>
    <property type="project" value="InterPro"/>
</dbReference>
<dbReference type="PROSITE" id="PS01124">
    <property type="entry name" value="HTH_ARAC_FAMILY_2"/>
    <property type="match status" value="1"/>
</dbReference>
<proteinExistence type="predicted"/>
<dbReference type="SUPFAM" id="SSF46689">
    <property type="entry name" value="Homeodomain-like"/>
    <property type="match status" value="1"/>
</dbReference>
<name>A0A5P2G1T4_9BACT</name>
<keyword evidence="1" id="KW-0805">Transcription regulation</keyword>
<keyword evidence="2" id="KW-0238">DNA-binding</keyword>
<evidence type="ECO:0000259" key="4">
    <source>
        <dbReference type="PROSITE" id="PS01124"/>
    </source>
</evidence>
<dbReference type="InterPro" id="IPR009057">
    <property type="entry name" value="Homeodomain-like_sf"/>
</dbReference>
<dbReference type="InterPro" id="IPR014710">
    <property type="entry name" value="RmlC-like_jellyroll"/>
</dbReference>
<keyword evidence="6" id="KW-1185">Reference proteome</keyword>
<evidence type="ECO:0000256" key="3">
    <source>
        <dbReference type="ARBA" id="ARBA00023163"/>
    </source>
</evidence>
<dbReference type="SUPFAM" id="SSF51182">
    <property type="entry name" value="RmlC-like cupins"/>
    <property type="match status" value="1"/>
</dbReference>
<organism evidence="5 6">
    <name type="scientific">Rhizosphaericola mali</name>
    <dbReference type="NCBI Taxonomy" id="2545455"/>
    <lineage>
        <taxon>Bacteria</taxon>
        <taxon>Pseudomonadati</taxon>
        <taxon>Bacteroidota</taxon>
        <taxon>Chitinophagia</taxon>
        <taxon>Chitinophagales</taxon>
        <taxon>Chitinophagaceae</taxon>
        <taxon>Rhizosphaericola</taxon>
    </lineage>
</organism>
<dbReference type="GO" id="GO:0043565">
    <property type="term" value="F:sequence-specific DNA binding"/>
    <property type="evidence" value="ECO:0007669"/>
    <property type="project" value="InterPro"/>
</dbReference>
<dbReference type="OrthoDB" id="636258at2"/>
<dbReference type="SMART" id="SM00342">
    <property type="entry name" value="HTH_ARAC"/>
    <property type="match status" value="1"/>
</dbReference>
<evidence type="ECO:0000256" key="1">
    <source>
        <dbReference type="ARBA" id="ARBA00023015"/>
    </source>
</evidence>
<dbReference type="RefSeq" id="WP_131330350.1">
    <property type="nucleotide sequence ID" value="NZ_CP044016.1"/>
</dbReference>
<sequence>MKKLKQFESLVIHNYEESVFHLPDHSHTYYEMVYIVKGDGEYFINQNKVNYASGDFFIVAPGDSHYFDIKASTHFVFIKFTDSYFSSNMHLTPDDFAINKPEDIMQYKGLREEKIQLDPASQKILGYIIDSICVYDEYKAASLSPTVFHLILGIFGLLKEYISKNIPSDNNLPTDSESIITYIHQNIYYPKALRITQISKEFNIAPTYFGGFFKRNFNISYRDYVNNLKITLLRKRIVSSKQSLKQLASEFGFADESHLANFFKKRMNIYPKELKKNNKKNLLHFPED</sequence>
<evidence type="ECO:0000313" key="5">
    <source>
        <dbReference type="EMBL" id="QES89405.1"/>
    </source>
</evidence>